<proteinExistence type="predicted"/>
<keyword evidence="2" id="KW-1185">Reference proteome</keyword>
<gene>
    <name evidence="1" type="ORF">EV643_102459</name>
</gene>
<name>A0A4R6KQH5_9ACTN</name>
<accession>A0A4R6KQH5</accession>
<organism evidence="1 2">
    <name type="scientific">Kribbella caucasensis</name>
    <dbReference type="NCBI Taxonomy" id="2512215"/>
    <lineage>
        <taxon>Bacteria</taxon>
        <taxon>Bacillati</taxon>
        <taxon>Actinomycetota</taxon>
        <taxon>Actinomycetes</taxon>
        <taxon>Propionibacteriales</taxon>
        <taxon>Kribbellaceae</taxon>
        <taxon>Kribbella</taxon>
    </lineage>
</organism>
<evidence type="ECO:0000313" key="2">
    <source>
        <dbReference type="Proteomes" id="UP000295388"/>
    </source>
</evidence>
<reference evidence="1 2" key="1">
    <citation type="submission" date="2019-03" db="EMBL/GenBank/DDBJ databases">
        <title>Genomic Encyclopedia of Type Strains, Phase III (KMG-III): the genomes of soil and plant-associated and newly described type strains.</title>
        <authorList>
            <person name="Whitman W."/>
        </authorList>
    </citation>
    <scope>NUCLEOTIDE SEQUENCE [LARGE SCALE GENOMIC DNA]</scope>
    <source>
        <strain evidence="1 2">VKM Ac-2527</strain>
    </source>
</reference>
<protein>
    <submittedName>
        <fullName evidence="1">Uncharacterized protein</fullName>
    </submittedName>
</protein>
<dbReference type="Proteomes" id="UP000295388">
    <property type="component" value="Unassembled WGS sequence"/>
</dbReference>
<dbReference type="EMBL" id="SNWQ01000002">
    <property type="protein sequence ID" value="TDO52620.1"/>
    <property type="molecule type" value="Genomic_DNA"/>
</dbReference>
<comment type="caution">
    <text evidence="1">The sequence shown here is derived from an EMBL/GenBank/DDBJ whole genome shotgun (WGS) entry which is preliminary data.</text>
</comment>
<dbReference type="AlphaFoldDB" id="A0A4R6KQH5"/>
<dbReference type="OrthoDB" id="5197911at2"/>
<sequence length="113" mass="12269">MKVSKNCAICGDPFEAARSDRRYCSAACRKSAWRGAPAIEQPAELPGPVARETRVILGRLDVDLDRDHVGRAALRCAAALDDPNTPPGALVGLSRALPEALEYLREVRRTELS</sequence>
<evidence type="ECO:0000313" key="1">
    <source>
        <dbReference type="EMBL" id="TDO52620.1"/>
    </source>
</evidence>